<keyword evidence="4" id="KW-0456">Lyase</keyword>
<dbReference type="FunFam" id="3.90.850.10:FF:000002">
    <property type="entry name" value="2-hydroxyhepta-2,4-diene-1,7-dioate isomerase"/>
    <property type="match status" value="1"/>
</dbReference>
<dbReference type="PANTHER" id="PTHR42796:SF4">
    <property type="entry name" value="FUMARYLACETOACETATE HYDROLASE DOMAIN-CONTAINING PROTEIN 2A"/>
    <property type="match status" value="1"/>
</dbReference>
<sequence length="297" mass="31272">MAALLVRLLRHSSPDGDRTAVVVPRPDGDRALDLGAVPVARVLADDALLADARRRLAAAEDGSGQDAAALPRVADLRLLPPVTPGKILCIGYNYRGHVPPGDPERPIPEVPDVFVKTPNTLAAPGDPVTIPAGADDVDYEGEIALVIGRGGRDIPLADAAAHIGGYTLMDDVSERTWQGRSSQWTLGKCADGFAPLGPWLVTPDDVPDPHDLRLEVVRDGRVTVSQGTADLVFPMSALVHHLSQGMTLEPGDVISTGSPQKLPDALAAHRPLADGDAVTVRVEGIGSLTTAFRKDPR</sequence>
<dbReference type="GO" id="GO:0016829">
    <property type="term" value="F:lyase activity"/>
    <property type="evidence" value="ECO:0007669"/>
    <property type="project" value="UniProtKB-KW"/>
</dbReference>
<dbReference type="GO" id="GO:0046872">
    <property type="term" value="F:metal ion binding"/>
    <property type="evidence" value="ECO:0007669"/>
    <property type="project" value="UniProtKB-KW"/>
</dbReference>
<dbReference type="InterPro" id="IPR011234">
    <property type="entry name" value="Fumarylacetoacetase-like_C"/>
</dbReference>
<evidence type="ECO:0000256" key="1">
    <source>
        <dbReference type="ARBA" id="ARBA00010211"/>
    </source>
</evidence>
<dbReference type="GO" id="GO:0019752">
    <property type="term" value="P:carboxylic acid metabolic process"/>
    <property type="evidence" value="ECO:0007669"/>
    <property type="project" value="UniProtKB-ARBA"/>
</dbReference>
<keyword evidence="2" id="KW-0479">Metal-binding</keyword>
<evidence type="ECO:0000259" key="3">
    <source>
        <dbReference type="Pfam" id="PF01557"/>
    </source>
</evidence>
<dbReference type="EMBL" id="MDHJ01000001">
    <property type="protein sequence ID" value="OUE07642.1"/>
    <property type="molecule type" value="Genomic_DNA"/>
</dbReference>
<dbReference type="Proteomes" id="UP000195106">
    <property type="component" value="Unassembled WGS sequence"/>
</dbReference>
<reference evidence="4 5" key="1">
    <citation type="submission" date="2016-08" db="EMBL/GenBank/DDBJ databases">
        <title>Genome sequence of Clavibacter michiganensis spp. strain CASJ009.</title>
        <authorList>
            <person name="Thapa S.P."/>
            <person name="Coaker G."/>
        </authorList>
    </citation>
    <scope>NUCLEOTIDE SEQUENCE [LARGE SCALE GENOMIC DNA]</scope>
    <source>
        <strain evidence="4">CASJ009</strain>
    </source>
</reference>
<gene>
    <name evidence="4" type="ORF">CMsap09_01740</name>
</gene>
<dbReference type="AlphaFoldDB" id="A0A251XQ00"/>
<feature type="domain" description="Fumarylacetoacetase-like C-terminal" evidence="3">
    <location>
        <begin position="86"/>
        <end position="291"/>
    </location>
</feature>
<dbReference type="InterPro" id="IPR036663">
    <property type="entry name" value="Fumarylacetoacetase_C_sf"/>
</dbReference>
<dbReference type="InterPro" id="IPR051121">
    <property type="entry name" value="FAH"/>
</dbReference>
<evidence type="ECO:0000313" key="5">
    <source>
        <dbReference type="Proteomes" id="UP000195106"/>
    </source>
</evidence>
<organism evidence="4 5">
    <name type="scientific">Clavibacter michiganensis</name>
    <dbReference type="NCBI Taxonomy" id="28447"/>
    <lineage>
        <taxon>Bacteria</taxon>
        <taxon>Bacillati</taxon>
        <taxon>Actinomycetota</taxon>
        <taxon>Actinomycetes</taxon>
        <taxon>Micrococcales</taxon>
        <taxon>Microbacteriaceae</taxon>
        <taxon>Clavibacter</taxon>
    </lineage>
</organism>
<dbReference type="GO" id="GO:0016853">
    <property type="term" value="F:isomerase activity"/>
    <property type="evidence" value="ECO:0007669"/>
    <property type="project" value="UniProtKB-ARBA"/>
</dbReference>
<dbReference type="PANTHER" id="PTHR42796">
    <property type="entry name" value="FUMARYLACETOACETATE HYDROLASE DOMAIN-CONTAINING PROTEIN 2A-RELATED"/>
    <property type="match status" value="1"/>
</dbReference>
<accession>A0A251XQ00</accession>
<comment type="caution">
    <text evidence="4">The sequence shown here is derived from an EMBL/GenBank/DDBJ whole genome shotgun (WGS) entry which is preliminary data.</text>
</comment>
<name>A0A251XQ00_9MICO</name>
<evidence type="ECO:0000313" key="4">
    <source>
        <dbReference type="EMBL" id="OUE07642.1"/>
    </source>
</evidence>
<dbReference type="Pfam" id="PF01557">
    <property type="entry name" value="FAA_hydrolase"/>
    <property type="match status" value="1"/>
</dbReference>
<dbReference type="Gene3D" id="3.90.850.10">
    <property type="entry name" value="Fumarylacetoacetase-like, C-terminal domain"/>
    <property type="match status" value="1"/>
</dbReference>
<dbReference type="SUPFAM" id="SSF56529">
    <property type="entry name" value="FAH"/>
    <property type="match status" value="1"/>
</dbReference>
<proteinExistence type="inferred from homology"/>
<comment type="similarity">
    <text evidence="1">Belongs to the FAH family.</text>
</comment>
<protein>
    <submittedName>
        <fullName evidence="4">Ureidoglycolate lyase</fullName>
    </submittedName>
</protein>
<evidence type="ECO:0000256" key="2">
    <source>
        <dbReference type="ARBA" id="ARBA00022723"/>
    </source>
</evidence>